<dbReference type="InterPro" id="IPR036291">
    <property type="entry name" value="NAD(P)-bd_dom_sf"/>
</dbReference>
<sequence length="256" mass="26485">MTKTVAIVTGASQGIGRAAAMRLAQDFSALVLVARDRTKLEETAAAVRAGGSEALVIDLDLTEPTAAAMVVERTLSAFGRIDALLNIAGAVPALDVFQVTDEQWDVGLELKLHGARRLTIQAWGALRASKGSVVFMSGNAAVTPKTAAAAVGAINACIEALAKAFAERGIVDDVQINCVSPGASITGRRMALLERAATAKGISVEAAKQDFLGQAGIARFGTAEEIADLMAFVISPAAHWMTGTVLRLDGGEVRSV</sequence>
<reference evidence="1" key="1">
    <citation type="journal article" date="2016" name="Front. Microbiol.">
        <title>Genome Sequence of the Piezophilic, Mesophilic Sulfate-Reducing Bacterium Desulfovibrio indicus J2T.</title>
        <authorList>
            <person name="Cao J."/>
            <person name="Maignien L."/>
            <person name="Shao Z."/>
            <person name="Alain K."/>
            <person name="Jebbar M."/>
        </authorList>
    </citation>
    <scope>NUCLEOTIDE SEQUENCE</scope>
    <source>
        <strain evidence="1">JCM 32048</strain>
    </source>
</reference>
<name>A0AA37HJM8_9HYPH</name>
<evidence type="ECO:0000313" key="1">
    <source>
        <dbReference type="EMBL" id="GJD66360.1"/>
    </source>
</evidence>
<dbReference type="InterPro" id="IPR002347">
    <property type="entry name" value="SDR_fam"/>
</dbReference>
<dbReference type="AlphaFoldDB" id="A0AA37HJM8"/>
<keyword evidence="2" id="KW-1185">Reference proteome</keyword>
<evidence type="ECO:0000313" key="2">
    <source>
        <dbReference type="Proteomes" id="UP001055286"/>
    </source>
</evidence>
<dbReference type="PANTHER" id="PTHR43975:SF2">
    <property type="entry name" value="EG:BACR7A4.14 PROTEIN-RELATED"/>
    <property type="match status" value="1"/>
</dbReference>
<dbReference type="SUPFAM" id="SSF51735">
    <property type="entry name" value="NAD(P)-binding Rossmann-fold domains"/>
    <property type="match status" value="1"/>
</dbReference>
<dbReference type="RefSeq" id="WP_238193443.1">
    <property type="nucleotide sequence ID" value="NZ_BPQJ01000062.1"/>
</dbReference>
<dbReference type="PANTHER" id="PTHR43975">
    <property type="entry name" value="ZGC:101858"/>
    <property type="match status" value="1"/>
</dbReference>
<dbReference type="PRINTS" id="PR00081">
    <property type="entry name" value="GDHRDH"/>
</dbReference>
<comment type="caution">
    <text evidence="1">The sequence shown here is derived from an EMBL/GenBank/DDBJ whole genome shotgun (WGS) entry which is preliminary data.</text>
</comment>
<dbReference type="Pfam" id="PF13561">
    <property type="entry name" value="adh_short_C2"/>
    <property type="match status" value="1"/>
</dbReference>
<accession>A0AA37HJM8</accession>
<dbReference type="Proteomes" id="UP001055286">
    <property type="component" value="Unassembled WGS sequence"/>
</dbReference>
<proteinExistence type="predicted"/>
<gene>
    <name evidence="1" type="primary">novJ</name>
    <name evidence="1" type="ORF">MPEAHAMD_6557</name>
</gene>
<dbReference type="Gene3D" id="3.40.50.720">
    <property type="entry name" value="NAD(P)-binding Rossmann-like Domain"/>
    <property type="match status" value="1"/>
</dbReference>
<reference evidence="1" key="2">
    <citation type="submission" date="2021-08" db="EMBL/GenBank/DDBJ databases">
        <authorList>
            <person name="Tani A."/>
            <person name="Ola A."/>
            <person name="Ogura Y."/>
            <person name="Katsura K."/>
            <person name="Hayashi T."/>
        </authorList>
    </citation>
    <scope>NUCLEOTIDE SEQUENCE</scope>
    <source>
        <strain evidence="1">JCM 32048</strain>
    </source>
</reference>
<dbReference type="EMBL" id="BPQJ01000062">
    <property type="protein sequence ID" value="GJD66360.1"/>
    <property type="molecule type" value="Genomic_DNA"/>
</dbReference>
<organism evidence="1 2">
    <name type="scientific">Methylobacterium frigidaeris</name>
    <dbReference type="NCBI Taxonomy" id="2038277"/>
    <lineage>
        <taxon>Bacteria</taxon>
        <taxon>Pseudomonadati</taxon>
        <taxon>Pseudomonadota</taxon>
        <taxon>Alphaproteobacteria</taxon>
        <taxon>Hyphomicrobiales</taxon>
        <taxon>Methylobacteriaceae</taxon>
        <taxon>Methylobacterium</taxon>
    </lineage>
</organism>
<protein>
    <submittedName>
        <fullName evidence="1">Short-chain reductase protein NovJ</fullName>
    </submittedName>
</protein>